<comment type="caution">
    <text evidence="2">The sequence shown here is derived from an EMBL/GenBank/DDBJ whole genome shotgun (WGS) entry which is preliminary data.</text>
</comment>
<dbReference type="GO" id="GO:1901530">
    <property type="term" value="P:response to hypochlorite"/>
    <property type="evidence" value="ECO:0007669"/>
    <property type="project" value="TreeGrafter"/>
</dbReference>
<keyword evidence="1" id="KW-0472">Membrane</keyword>
<proteinExistence type="predicted"/>
<dbReference type="InterPro" id="IPR016865">
    <property type="entry name" value="RclC"/>
</dbReference>
<dbReference type="EMBL" id="JFHC01000120">
    <property type="protein sequence ID" value="KDR37946.1"/>
    <property type="molecule type" value="Genomic_DNA"/>
</dbReference>
<dbReference type="Pfam" id="PF04224">
    <property type="entry name" value="DUF417"/>
    <property type="match status" value="1"/>
</dbReference>
<feature type="transmembrane region" description="Helical" evidence="1">
    <location>
        <begin position="21"/>
        <end position="39"/>
    </location>
</feature>
<dbReference type="AlphaFoldDB" id="A0A069PKV6"/>
<keyword evidence="1" id="KW-0812">Transmembrane</keyword>
<dbReference type="RefSeq" id="WP_035940191.1">
    <property type="nucleotide sequence ID" value="NZ_CADFFX010000062.1"/>
</dbReference>
<feature type="transmembrane region" description="Helical" evidence="1">
    <location>
        <begin position="116"/>
        <end position="136"/>
    </location>
</feature>
<sequence length="200" mass="22096">MSLNQRILSSVSRADRLGVNLVRIAIASVFIWIGLLKFVPYEADSITPMVAHSPFMSYFYKHPEQYKQHMTQEGQLVPAARVWQEENNTYRFSKGLGTVELAIAVLVLFNPLSRRAGLIGGLLSFLTPVVTLSFLISTPEAWVPALGDAQHGFPYLSGMGRLIWKDTIMMAGAVGVMADSARSILDERAVDMLLGRRSAP</sequence>
<organism evidence="2 3">
    <name type="scientific">Caballeronia glathei</name>
    <dbReference type="NCBI Taxonomy" id="60547"/>
    <lineage>
        <taxon>Bacteria</taxon>
        <taxon>Pseudomonadati</taxon>
        <taxon>Pseudomonadota</taxon>
        <taxon>Betaproteobacteria</taxon>
        <taxon>Burkholderiales</taxon>
        <taxon>Burkholderiaceae</taxon>
        <taxon>Caballeronia</taxon>
    </lineage>
</organism>
<protein>
    <submittedName>
        <fullName evidence="2">Membrane protein</fullName>
    </submittedName>
</protein>
<dbReference type="InterPro" id="IPR053532">
    <property type="entry name" value="RCS_Resistance"/>
</dbReference>
<dbReference type="GO" id="GO:0005886">
    <property type="term" value="C:plasma membrane"/>
    <property type="evidence" value="ECO:0007669"/>
    <property type="project" value="TreeGrafter"/>
</dbReference>
<name>A0A069PKV6_9BURK</name>
<dbReference type="Proteomes" id="UP000027466">
    <property type="component" value="Unassembled WGS sequence"/>
</dbReference>
<dbReference type="PIRSF" id="PIRSF028065">
    <property type="entry name" value="UCP028065"/>
    <property type="match status" value="1"/>
</dbReference>
<evidence type="ECO:0000313" key="2">
    <source>
        <dbReference type="EMBL" id="KDR37946.1"/>
    </source>
</evidence>
<gene>
    <name evidence="2" type="ORF">BG61_05515</name>
</gene>
<dbReference type="STRING" id="60547.GCA_000751215_06734"/>
<dbReference type="PANTHER" id="PTHR40106:SF1">
    <property type="entry name" value="INNER MEMBRANE PROTEIN RCLC"/>
    <property type="match status" value="1"/>
</dbReference>
<dbReference type="PANTHER" id="PTHR40106">
    <property type="entry name" value="INNER MEMBRANE PROTEIN RCLC"/>
    <property type="match status" value="1"/>
</dbReference>
<feature type="transmembrane region" description="Helical" evidence="1">
    <location>
        <begin position="92"/>
        <end position="109"/>
    </location>
</feature>
<dbReference type="NCBIfam" id="NF040476">
    <property type="entry name" value="chlor_memb_RclC"/>
    <property type="match status" value="1"/>
</dbReference>
<accession>A0A069PKV6</accession>
<evidence type="ECO:0000256" key="1">
    <source>
        <dbReference type="SAM" id="Phobius"/>
    </source>
</evidence>
<keyword evidence="3" id="KW-1185">Reference proteome</keyword>
<keyword evidence="1" id="KW-1133">Transmembrane helix</keyword>
<evidence type="ECO:0000313" key="3">
    <source>
        <dbReference type="Proteomes" id="UP000027466"/>
    </source>
</evidence>
<reference evidence="2 3" key="1">
    <citation type="submission" date="2014-03" db="EMBL/GenBank/DDBJ databases">
        <title>Draft Genome Sequences of Four Burkholderia Strains.</title>
        <authorList>
            <person name="Liu X.Y."/>
            <person name="Li C.X."/>
            <person name="Xu J.H."/>
        </authorList>
    </citation>
    <scope>NUCLEOTIDE SEQUENCE [LARGE SCALE GENOMIC DNA]</scope>
    <source>
        <strain evidence="2 3">DSM 50014</strain>
    </source>
</reference>
<dbReference type="InterPro" id="IPR007339">
    <property type="entry name" value="RclC-like"/>
</dbReference>